<dbReference type="InterPro" id="IPR050345">
    <property type="entry name" value="Aliph_Amidase/BUP"/>
</dbReference>
<dbReference type="AlphaFoldDB" id="A0A212S0Z5"/>
<dbReference type="EMBL" id="FYEH01000019">
    <property type="protein sequence ID" value="SNB78759.1"/>
    <property type="molecule type" value="Genomic_DNA"/>
</dbReference>
<keyword evidence="1 3" id="KW-0378">Hydrolase</keyword>
<keyword evidence="4" id="KW-1185">Reference proteome</keyword>
<evidence type="ECO:0000256" key="1">
    <source>
        <dbReference type="ARBA" id="ARBA00022801"/>
    </source>
</evidence>
<gene>
    <name evidence="3" type="ORF">SAMN07250955_11938</name>
</gene>
<dbReference type="InterPro" id="IPR003010">
    <property type="entry name" value="C-N_Hydrolase"/>
</dbReference>
<dbReference type="CDD" id="cd07580">
    <property type="entry name" value="nitrilase_2"/>
    <property type="match status" value="1"/>
</dbReference>
<dbReference type="InterPro" id="IPR036526">
    <property type="entry name" value="C-N_Hydrolase_sf"/>
</dbReference>
<proteinExistence type="predicted"/>
<dbReference type="Proteomes" id="UP000197065">
    <property type="component" value="Unassembled WGS sequence"/>
</dbReference>
<sequence length="305" mass="33426">MAIRKGQIALLDMTMKPVDEAKIGVACIQMEPVFGEVEINVRRSIALMTQAAQKGANLVVLPELCNTGYVFQTREEAHALAESLDDGMTVKAWQAAARELNLYLVAGITERDGAKLYNSAIILGPDGPVGRYRKNHLWADEALYFERGNLGFPVFDLPFGKLGCLICYDGWFPEAYRLLALQGAEIVCVPTNWVPVPGGQPDDKAIANVLTMAAAHCNSIFVAAADRVGTERGQPFIGRSLIAAQTGWAVAGPASAREEEIITAEINLAAARRGRNWNAFNQVLRDRRRDLYDEMLGAEAASRWY</sequence>
<protein>
    <submittedName>
        <fullName evidence="3">Predicted amidohydrolase</fullName>
    </submittedName>
</protein>
<organism evidence="3 4">
    <name type="scientific">Arboricoccus pini</name>
    <dbReference type="NCBI Taxonomy" id="1963835"/>
    <lineage>
        <taxon>Bacteria</taxon>
        <taxon>Pseudomonadati</taxon>
        <taxon>Pseudomonadota</taxon>
        <taxon>Alphaproteobacteria</taxon>
        <taxon>Geminicoccales</taxon>
        <taxon>Geminicoccaceae</taxon>
        <taxon>Arboricoccus</taxon>
    </lineage>
</organism>
<evidence type="ECO:0000313" key="3">
    <source>
        <dbReference type="EMBL" id="SNB78759.1"/>
    </source>
</evidence>
<dbReference type="SUPFAM" id="SSF56317">
    <property type="entry name" value="Carbon-nitrogen hydrolase"/>
    <property type="match status" value="1"/>
</dbReference>
<reference evidence="3 4" key="1">
    <citation type="submission" date="2017-06" db="EMBL/GenBank/DDBJ databases">
        <authorList>
            <person name="Kim H.J."/>
            <person name="Triplett B.A."/>
        </authorList>
    </citation>
    <scope>NUCLEOTIDE SEQUENCE [LARGE SCALE GENOMIC DNA]</scope>
    <source>
        <strain evidence="3 4">B29T1</strain>
    </source>
</reference>
<evidence type="ECO:0000313" key="4">
    <source>
        <dbReference type="Proteomes" id="UP000197065"/>
    </source>
</evidence>
<dbReference type="PANTHER" id="PTHR43674">
    <property type="entry name" value="NITRILASE C965.09-RELATED"/>
    <property type="match status" value="1"/>
</dbReference>
<dbReference type="PROSITE" id="PS50263">
    <property type="entry name" value="CN_HYDROLASE"/>
    <property type="match status" value="1"/>
</dbReference>
<dbReference type="GO" id="GO:0016811">
    <property type="term" value="F:hydrolase activity, acting on carbon-nitrogen (but not peptide) bonds, in linear amides"/>
    <property type="evidence" value="ECO:0007669"/>
    <property type="project" value="TreeGrafter"/>
</dbReference>
<dbReference type="Pfam" id="PF00795">
    <property type="entry name" value="CN_hydrolase"/>
    <property type="match status" value="1"/>
</dbReference>
<dbReference type="PANTHER" id="PTHR43674:SF2">
    <property type="entry name" value="BETA-UREIDOPROPIONASE"/>
    <property type="match status" value="1"/>
</dbReference>
<feature type="domain" description="CN hydrolase" evidence="2">
    <location>
        <begin position="23"/>
        <end position="268"/>
    </location>
</feature>
<dbReference type="Gene3D" id="3.60.110.10">
    <property type="entry name" value="Carbon-nitrogen hydrolase"/>
    <property type="match status" value="1"/>
</dbReference>
<accession>A0A212S0Z5</accession>
<evidence type="ECO:0000259" key="2">
    <source>
        <dbReference type="PROSITE" id="PS50263"/>
    </source>
</evidence>
<name>A0A212S0Z5_9PROT</name>